<dbReference type="Gene3D" id="3.30.420.10">
    <property type="entry name" value="Ribonuclease H-like superfamily/Ribonuclease H"/>
    <property type="match status" value="1"/>
</dbReference>
<accession>A0AAN7XJ84</accession>
<reference evidence="6 7" key="1">
    <citation type="journal article" date="2023" name="Genes (Basel)">
        <title>Chromosome-Level Genome Assembly and Circadian Gene Repertoire of the Patagonia Blennie Eleginops maclovinus-The Closest Ancestral Proxy of Antarctic Cryonotothenioids.</title>
        <authorList>
            <person name="Cheng C.C."/>
            <person name="Rivera-Colon A.G."/>
            <person name="Minhas B.F."/>
            <person name="Wilson L."/>
            <person name="Rayamajhi N."/>
            <person name="Vargas-Chacoff L."/>
            <person name="Catchen J.M."/>
        </authorList>
    </citation>
    <scope>NUCLEOTIDE SEQUENCE [LARGE SCALE GENOMIC DNA]</scope>
    <source>
        <strain evidence="6">JMC-PN-2008</strain>
    </source>
</reference>
<protein>
    <recommendedName>
        <fullName evidence="2">ribonuclease H</fullName>
        <ecNumber evidence="2">3.1.26.4</ecNumber>
    </recommendedName>
</protein>
<dbReference type="CDD" id="cd01644">
    <property type="entry name" value="RT_pepA17"/>
    <property type="match status" value="1"/>
</dbReference>
<dbReference type="EMBL" id="JAUZQC010000013">
    <property type="protein sequence ID" value="KAK5861319.1"/>
    <property type="molecule type" value="Genomic_DNA"/>
</dbReference>
<sequence length="1897" mass="213186">MVDERRKLGELQEIQRQIEEEQAIDERAQELDRRAQEALKERERMTRSLTLQRRLRKVRRELEEARLITSFTGDVGMTTEHPPAPPAMSSVNDPPQVLAPFSLSSRVLDSAEPVDLFSEQQAPPEVPQTSVSYQVPVSEQSLSYHHLPPAVSLPVDAVSQAATSDPTAESHTLLQTSSPEHAAPSPPLFHHIALTAPRPARSQRPSDPVREKPAPLSLPNPIERVSEGASIMELLVATAFGIPKPRLPYFESGKESDFVLLTMALENLLDIHAHLSEQYKFQVLMDHLRLPSAYKLAKSYMHASTPYTSALAALKAKYGQPRQLVQSEIASILNSPPVRLGDSNAFQDFALSVHSLIGMLRSVEGADGSELRCGSHVDRLLAKLPIQNRDSFIEHCLLRGILKEGSEQSYTLEDFSAWLKVKARAKSIAQQVSGPASVERREPVQKNLGRRATPTTMYLSNTATVESQPDVQPSHGRGMTIHGKPKFQPFCPYCNNKEHFLGTCPKVKEFSPSQLRTWIERNDRCYRCARCHKPDNCTLKKPCNVCKELHLTILHNIIPQPSTSKGPHGSEKSATGNTLNLLVRAPCSADTLYMDQPNRSPRVMLKVVPIFLINGRQRLKTYAILDDGSERTIILTSAVSQLQLKGPEEVLNLRTVRHEVIPISGETISCSISPVSQKKIKFLIANAFTAPVLNLAEHSCPASDLQREYSHLRGLPLPDFVQARPLILIGSDHSHLLVPKEPVHMGPYGGPIAVHTALGWAVQGPANALPRLQTSDVQALFTLCNTVSCPATAELMENVERLWRLDSFPHRKEKEVTRSKQDHYCLELLETKTAVKEAGGVSRYATPLLRAPNSPRLTSSTHNLLPWLRGTERRLKKDPELIEICNQEILKLVEMEYVKEVDPKDDQPGSESWYVPHHIIRQASGKHRLVFNCSFQLHGLNLNRSLLPGPTLGPSLLGVLLRFREHSVAISGDIKSMFHQVHLLPADRPLLRFLWRAMAQDTYPKTYEWQVLPFGTTCSPCCAIYALQRQAKEHPESDEGVMNSVLRAFYVDNCLQSFPSSATAKALLDKLRSTLSRGGFEIRQWASNDSRVVEHLPPEARSASTDLWLSQAGIDPQESTLGLRWSCLPDSLGYKHRVTPIKIPTLRLIYRTLASQYDPLGYILPYTTRAKVLVQDLWKTKRGWDDPIIPSELVDRWLKWEQELADLSSIRLPRCYVPSCADQSGVHRELHVFCDASERAYGTVVYLRVHDSQDHVHVAFVMARSRVSPKRQLSMPRLELSAALVGAQLATTLKSELTLSLARTILWSDSTTVLTWLKSESCHYKVFVGTRIAEIQELTDSDDWRYVDSPNNPADDLTRGKTLRDLAQPSCWTDGPAFLQHPETCWPVAPGVSHTSSLTDSTELRKAATCLNVSAAPSVLPNASKHQSWSDLITATDQTLTQSDKVTEGAAAETFILQQAQESCFPEELSALRKGKPLSRQSSLLQLSPELDPDVGLMRVGGRLRRSQDLDPDIIHPIILDPKHPTTQLIIKHYDESLLHPGPERVFGELRRKYWILGGRPAIRKHQHSCRECQRWKSSPEVPKMADLPPARLRLFKPPFWSTGVDCFGPFIIHHGRRTEKRWGIIFKCLTTRCLHLDLLGSMDVDAFLLALRRFISRRGKPFEIWADRGTNFRAGDRELNQCFQAMEPKLQEHLANQQISFNFNPPCSPHFGGVWEREIRSVKNALRVILGNQTTSEAVLHTVLVEVEGIMNSKLLGYLSSSASDPDPVTPNLLLMGRRDASLPQAIFANSKLLGRRKWRHSQMLADHFWTRFIRDYLPNLQPRGKWLREVQNLEVGKTVLILDPQLPRASWPTGRVTAVMAGRDGRVRSVDVQVGRQTYTRPVCRLMVLPELEEE</sequence>
<comment type="similarity">
    <text evidence="1">Belongs to the beta type-B retroviral polymerase family. HERV class-II K(HML-2) pol subfamily.</text>
</comment>
<name>A0AAN7XJ84_ELEMC</name>
<dbReference type="PROSITE" id="PS50994">
    <property type="entry name" value="INTEGRASE"/>
    <property type="match status" value="1"/>
</dbReference>
<dbReference type="GO" id="GO:0004523">
    <property type="term" value="F:RNA-DNA hybrid ribonuclease activity"/>
    <property type="evidence" value="ECO:0007669"/>
    <property type="project" value="UniProtKB-EC"/>
</dbReference>
<dbReference type="Gene3D" id="3.30.70.270">
    <property type="match status" value="1"/>
</dbReference>
<dbReference type="InterPro" id="IPR041588">
    <property type="entry name" value="Integrase_H2C2"/>
</dbReference>
<dbReference type="InterPro" id="IPR012337">
    <property type="entry name" value="RNaseH-like_sf"/>
</dbReference>
<feature type="region of interest" description="Disordered" evidence="4">
    <location>
        <begin position="158"/>
        <end position="221"/>
    </location>
</feature>
<dbReference type="PANTHER" id="PTHR47331">
    <property type="entry name" value="PHD-TYPE DOMAIN-CONTAINING PROTEIN"/>
    <property type="match status" value="1"/>
</dbReference>
<dbReference type="Pfam" id="PF18701">
    <property type="entry name" value="DUF5641"/>
    <property type="match status" value="1"/>
</dbReference>
<evidence type="ECO:0000256" key="2">
    <source>
        <dbReference type="ARBA" id="ARBA00012180"/>
    </source>
</evidence>
<gene>
    <name evidence="6" type="ORF">PBY51_022726</name>
</gene>
<dbReference type="InterPro" id="IPR043128">
    <property type="entry name" value="Rev_trsase/Diguanyl_cyclase"/>
</dbReference>
<proteinExistence type="inferred from homology"/>
<dbReference type="GO" id="GO:0015074">
    <property type="term" value="P:DNA integration"/>
    <property type="evidence" value="ECO:0007669"/>
    <property type="project" value="InterPro"/>
</dbReference>
<dbReference type="Pfam" id="PF17921">
    <property type="entry name" value="Integrase_H2C2"/>
    <property type="match status" value="1"/>
</dbReference>
<keyword evidence="3" id="KW-0175">Coiled coil</keyword>
<evidence type="ECO:0000313" key="6">
    <source>
        <dbReference type="EMBL" id="KAK5861319.1"/>
    </source>
</evidence>
<dbReference type="InterPro" id="IPR000477">
    <property type="entry name" value="RT_dom"/>
</dbReference>
<evidence type="ECO:0000256" key="3">
    <source>
        <dbReference type="SAM" id="Coils"/>
    </source>
</evidence>
<evidence type="ECO:0000259" key="5">
    <source>
        <dbReference type="PROSITE" id="PS50994"/>
    </source>
</evidence>
<dbReference type="SUPFAM" id="SSF53098">
    <property type="entry name" value="Ribonuclease H-like"/>
    <property type="match status" value="1"/>
</dbReference>
<comment type="caution">
    <text evidence="6">The sequence shown here is derived from an EMBL/GenBank/DDBJ whole genome shotgun (WGS) entry which is preliminary data.</text>
</comment>
<dbReference type="InterPro" id="IPR043502">
    <property type="entry name" value="DNA/RNA_pol_sf"/>
</dbReference>
<dbReference type="InterPro" id="IPR040676">
    <property type="entry name" value="DUF5641"/>
</dbReference>
<dbReference type="Proteomes" id="UP001346869">
    <property type="component" value="Unassembled WGS sequence"/>
</dbReference>
<dbReference type="SUPFAM" id="SSF56672">
    <property type="entry name" value="DNA/RNA polymerases"/>
    <property type="match status" value="1"/>
</dbReference>
<dbReference type="InterPro" id="IPR001584">
    <property type="entry name" value="Integrase_cat-core"/>
</dbReference>
<evidence type="ECO:0000256" key="1">
    <source>
        <dbReference type="ARBA" id="ARBA00010879"/>
    </source>
</evidence>
<dbReference type="Pfam" id="PF05380">
    <property type="entry name" value="Peptidase_A17"/>
    <property type="match status" value="1"/>
</dbReference>
<organism evidence="6 7">
    <name type="scientific">Eleginops maclovinus</name>
    <name type="common">Patagonian blennie</name>
    <name type="synonym">Eleginus maclovinus</name>
    <dbReference type="NCBI Taxonomy" id="56733"/>
    <lineage>
        <taxon>Eukaryota</taxon>
        <taxon>Metazoa</taxon>
        <taxon>Chordata</taxon>
        <taxon>Craniata</taxon>
        <taxon>Vertebrata</taxon>
        <taxon>Euteleostomi</taxon>
        <taxon>Actinopterygii</taxon>
        <taxon>Neopterygii</taxon>
        <taxon>Teleostei</taxon>
        <taxon>Neoteleostei</taxon>
        <taxon>Acanthomorphata</taxon>
        <taxon>Eupercaria</taxon>
        <taxon>Perciformes</taxon>
        <taxon>Notothenioidei</taxon>
        <taxon>Eleginopidae</taxon>
        <taxon>Eleginops</taxon>
    </lineage>
</organism>
<dbReference type="InterPro" id="IPR008042">
    <property type="entry name" value="Retrotrans_Pao"/>
</dbReference>
<dbReference type="Pfam" id="PF00078">
    <property type="entry name" value="RVT_1"/>
    <property type="match status" value="1"/>
</dbReference>
<feature type="domain" description="Integrase catalytic" evidence="5">
    <location>
        <begin position="1594"/>
        <end position="1775"/>
    </location>
</feature>
<evidence type="ECO:0000313" key="7">
    <source>
        <dbReference type="Proteomes" id="UP001346869"/>
    </source>
</evidence>
<keyword evidence="7" id="KW-1185">Reference proteome</keyword>
<dbReference type="EC" id="3.1.26.4" evidence="2"/>
<dbReference type="InterPro" id="IPR036397">
    <property type="entry name" value="RNaseH_sf"/>
</dbReference>
<feature type="compositionally biased region" description="Polar residues" evidence="4">
    <location>
        <begin position="160"/>
        <end position="179"/>
    </location>
</feature>
<dbReference type="Gene3D" id="3.10.10.10">
    <property type="entry name" value="HIV Type 1 Reverse Transcriptase, subunit A, domain 1"/>
    <property type="match status" value="1"/>
</dbReference>
<dbReference type="PANTHER" id="PTHR47331:SF5">
    <property type="entry name" value="RIBONUCLEASE H"/>
    <property type="match status" value="1"/>
</dbReference>
<dbReference type="GO" id="GO:0003676">
    <property type="term" value="F:nucleic acid binding"/>
    <property type="evidence" value="ECO:0007669"/>
    <property type="project" value="InterPro"/>
</dbReference>
<reference evidence="6 7" key="2">
    <citation type="journal article" date="2023" name="Mol. Biol. Evol.">
        <title>Genomics of Secondarily Temperate Adaptation in the Only Non-Antarctic Icefish.</title>
        <authorList>
            <person name="Rivera-Colon A.G."/>
            <person name="Rayamajhi N."/>
            <person name="Minhas B.F."/>
            <person name="Madrigal G."/>
            <person name="Bilyk K.T."/>
            <person name="Yoon V."/>
            <person name="Hune M."/>
            <person name="Gregory S."/>
            <person name="Cheng C.H.C."/>
            <person name="Catchen J.M."/>
        </authorList>
    </citation>
    <scope>NUCLEOTIDE SEQUENCE [LARGE SCALE GENOMIC DNA]</scope>
    <source>
        <strain evidence="6">JMC-PN-2008</strain>
    </source>
</reference>
<feature type="coiled-coil region" evidence="3">
    <location>
        <begin position="1"/>
        <end position="68"/>
    </location>
</feature>
<evidence type="ECO:0000256" key="4">
    <source>
        <dbReference type="SAM" id="MobiDB-lite"/>
    </source>
</evidence>